<dbReference type="STRING" id="1123037.GCA_000425305_01354"/>
<keyword evidence="3" id="KW-1185">Reference proteome</keyword>
<dbReference type="RefSeq" id="WP_028871347.1">
    <property type="nucleotide sequence ID" value="NZ_VOSB01000027.1"/>
</dbReference>
<sequence>MITTITLTLSILIALNFMLLIFSCNKTTKKVSQKEPALIKTNTKEIRTERLTTSHLAPTGS</sequence>
<keyword evidence="1" id="KW-0812">Transmembrane</keyword>
<feature type="transmembrane region" description="Helical" evidence="1">
    <location>
        <begin position="6"/>
        <end position="24"/>
    </location>
</feature>
<dbReference type="AlphaFoldDB" id="A0A5C7B759"/>
<keyword evidence="1" id="KW-1133">Transmembrane helix</keyword>
<evidence type="ECO:0000256" key="1">
    <source>
        <dbReference type="SAM" id="Phobius"/>
    </source>
</evidence>
<reference evidence="2 3" key="1">
    <citation type="submission" date="2019-08" db="EMBL/GenBank/DDBJ databases">
        <title>Genome of Psychroserpens burtonensis ACAM 167.</title>
        <authorList>
            <person name="Bowman J.P."/>
        </authorList>
    </citation>
    <scope>NUCLEOTIDE SEQUENCE [LARGE SCALE GENOMIC DNA]</scope>
    <source>
        <strain evidence="2 3">ACAM 167</strain>
    </source>
</reference>
<organism evidence="2 3">
    <name type="scientific">Psychroserpens burtonensis</name>
    <dbReference type="NCBI Taxonomy" id="49278"/>
    <lineage>
        <taxon>Bacteria</taxon>
        <taxon>Pseudomonadati</taxon>
        <taxon>Bacteroidota</taxon>
        <taxon>Flavobacteriia</taxon>
        <taxon>Flavobacteriales</taxon>
        <taxon>Flavobacteriaceae</taxon>
        <taxon>Psychroserpens</taxon>
    </lineage>
</organism>
<evidence type="ECO:0000313" key="3">
    <source>
        <dbReference type="Proteomes" id="UP000321938"/>
    </source>
</evidence>
<dbReference type="Proteomes" id="UP000321938">
    <property type="component" value="Unassembled WGS sequence"/>
</dbReference>
<comment type="caution">
    <text evidence="2">The sequence shown here is derived from an EMBL/GenBank/DDBJ whole genome shotgun (WGS) entry which is preliminary data.</text>
</comment>
<accession>A0A5C7B759</accession>
<keyword evidence="1" id="KW-0472">Membrane</keyword>
<dbReference type="OrthoDB" id="1135106at2"/>
<dbReference type="EMBL" id="VOSB01000027">
    <property type="protein sequence ID" value="TXE15637.1"/>
    <property type="molecule type" value="Genomic_DNA"/>
</dbReference>
<gene>
    <name evidence="2" type="ORF">ES692_15720</name>
</gene>
<protein>
    <submittedName>
        <fullName evidence="2">Uncharacterized protein</fullName>
    </submittedName>
</protein>
<name>A0A5C7B759_9FLAO</name>
<proteinExistence type="predicted"/>
<evidence type="ECO:0000313" key="2">
    <source>
        <dbReference type="EMBL" id="TXE15637.1"/>
    </source>
</evidence>